<dbReference type="EMBL" id="BGPR01002098">
    <property type="protein sequence ID" value="GBM67726.1"/>
    <property type="molecule type" value="Genomic_DNA"/>
</dbReference>
<organism evidence="1 2">
    <name type="scientific">Araneus ventricosus</name>
    <name type="common">Orbweaver spider</name>
    <name type="synonym">Epeira ventricosa</name>
    <dbReference type="NCBI Taxonomy" id="182803"/>
    <lineage>
        <taxon>Eukaryota</taxon>
        <taxon>Metazoa</taxon>
        <taxon>Ecdysozoa</taxon>
        <taxon>Arthropoda</taxon>
        <taxon>Chelicerata</taxon>
        <taxon>Arachnida</taxon>
        <taxon>Araneae</taxon>
        <taxon>Araneomorphae</taxon>
        <taxon>Entelegynae</taxon>
        <taxon>Araneoidea</taxon>
        <taxon>Araneidae</taxon>
        <taxon>Araneus</taxon>
    </lineage>
</organism>
<keyword evidence="2" id="KW-1185">Reference proteome</keyword>
<accession>A0A4Y2HQQ8</accession>
<evidence type="ECO:0000313" key="2">
    <source>
        <dbReference type="Proteomes" id="UP000499080"/>
    </source>
</evidence>
<reference evidence="1 2" key="1">
    <citation type="journal article" date="2019" name="Sci. Rep.">
        <title>Orb-weaving spider Araneus ventricosus genome elucidates the spidroin gene catalogue.</title>
        <authorList>
            <person name="Kono N."/>
            <person name="Nakamura H."/>
            <person name="Ohtoshi R."/>
            <person name="Moran D.A.P."/>
            <person name="Shinohara A."/>
            <person name="Yoshida Y."/>
            <person name="Fujiwara M."/>
            <person name="Mori M."/>
            <person name="Tomita M."/>
            <person name="Arakawa K."/>
        </authorList>
    </citation>
    <scope>NUCLEOTIDE SEQUENCE [LARGE SCALE GENOMIC DNA]</scope>
</reference>
<dbReference type="AlphaFoldDB" id="A0A4Y2HQQ8"/>
<proteinExistence type="predicted"/>
<dbReference type="Proteomes" id="UP000499080">
    <property type="component" value="Unassembled WGS sequence"/>
</dbReference>
<sequence>MKRKKKPHVKKIHTRQKKSLAVDFIAADQTRYERKISKISPRNKAERKEGVRRPRNCANPQSKLKLKKEVGSVAKRPFGVATIGRRSLIFTVSRLRTRMRVDGGASLVACATRNEGSTTN</sequence>
<evidence type="ECO:0000313" key="1">
    <source>
        <dbReference type="EMBL" id="GBM67726.1"/>
    </source>
</evidence>
<comment type="caution">
    <text evidence="1">The sequence shown here is derived from an EMBL/GenBank/DDBJ whole genome shotgun (WGS) entry which is preliminary data.</text>
</comment>
<name>A0A4Y2HQQ8_ARAVE</name>
<gene>
    <name evidence="1" type="ORF">AVEN_253166_1</name>
</gene>
<protein>
    <submittedName>
        <fullName evidence="1">Uncharacterized protein</fullName>
    </submittedName>
</protein>
<dbReference type="OrthoDB" id="10559430at2759"/>